<dbReference type="Pfam" id="PF16407">
    <property type="entry name" value="PKD_2"/>
    <property type="match status" value="1"/>
</dbReference>
<dbReference type="AlphaFoldDB" id="A0A2P8GE23"/>
<reference evidence="1 2" key="1">
    <citation type="submission" date="2018-03" db="EMBL/GenBank/DDBJ databases">
        <title>Genomic Encyclopedia of Archaeal and Bacterial Type Strains, Phase II (KMG-II): from individual species to whole genera.</title>
        <authorList>
            <person name="Goeker M."/>
        </authorList>
    </citation>
    <scope>NUCLEOTIDE SEQUENCE [LARGE SCALE GENOMIC DNA]</scope>
    <source>
        <strain evidence="1 2">DSM 18107</strain>
    </source>
</reference>
<proteinExistence type="predicted"/>
<evidence type="ECO:0000313" key="2">
    <source>
        <dbReference type="Proteomes" id="UP000240978"/>
    </source>
</evidence>
<evidence type="ECO:0000313" key="1">
    <source>
        <dbReference type="EMBL" id="PSL32229.1"/>
    </source>
</evidence>
<sequence>MKKLLLYILSVFALSSCYKDKGNYDYVDINEVSITGIDSLYTVNYGSVFSVKPTLAFTKDNGADTSAYRYMWLASLDNTGQTANVDTLSYSRDLEERITLTSGKYDVFYRVTDKKTGVTFGRHFMMTVVTSVYEGWLLLSEVNGKSRLDMLSKGTEGYKPTYDLLGTIGAGLTLSGLPVEVKFARLTSAASGHTIYVSTTTGTHRLDGETLKWKSPLQTDFFSDLPAGFYADKITSRTATLVYLHGNDGNMYYYMYTFSIYFGLPVNVMYGQSMPFKVSPFVAYYNDVSNSTNTHILYDMEGKRFVKHIYSLPAYCTEMPAGTMFNYKTGKDLVYMETTRFNNGDTYAILDSAHAKYYLARFNIAANIVQTYYDEMPATAISQAENFAVSPDMGYVFYNVGGKLYEYDASTKQSKLMIDYGERSVTFLKFDGFMATGLTGAKSYYNKLQVGVYDPSLPADSCGTFELYTVPGVNGNLILNESYTGFGKIKSITYRER</sequence>
<name>A0A2P8GE23_9BACT</name>
<dbReference type="EMBL" id="PYGK01000004">
    <property type="protein sequence ID" value="PSL32229.1"/>
    <property type="molecule type" value="Genomic_DNA"/>
</dbReference>
<gene>
    <name evidence="1" type="ORF">CLV42_104532</name>
</gene>
<dbReference type="PROSITE" id="PS51257">
    <property type="entry name" value="PROKAR_LIPOPROTEIN"/>
    <property type="match status" value="1"/>
</dbReference>
<dbReference type="OrthoDB" id="1095195at2"/>
<dbReference type="InterPro" id="IPR032183">
    <property type="entry name" value="PKD-like"/>
</dbReference>
<accession>A0A2P8GE23</accession>
<dbReference type="Proteomes" id="UP000240978">
    <property type="component" value="Unassembled WGS sequence"/>
</dbReference>
<protein>
    <submittedName>
        <fullName evidence="1">PKD family protein</fullName>
    </submittedName>
</protein>
<organism evidence="1 2">
    <name type="scientific">Chitinophaga ginsengisoli</name>
    <dbReference type="NCBI Taxonomy" id="363837"/>
    <lineage>
        <taxon>Bacteria</taxon>
        <taxon>Pseudomonadati</taxon>
        <taxon>Bacteroidota</taxon>
        <taxon>Chitinophagia</taxon>
        <taxon>Chitinophagales</taxon>
        <taxon>Chitinophagaceae</taxon>
        <taxon>Chitinophaga</taxon>
    </lineage>
</organism>
<comment type="caution">
    <text evidence="1">The sequence shown here is derived from an EMBL/GenBank/DDBJ whole genome shotgun (WGS) entry which is preliminary data.</text>
</comment>
<keyword evidence="2" id="KW-1185">Reference proteome</keyword>
<dbReference type="RefSeq" id="WP_106602424.1">
    <property type="nucleotide sequence ID" value="NZ_PYGK01000004.1"/>
</dbReference>